<organism evidence="1 2">
    <name type="scientific">Helianthus annuus</name>
    <name type="common">Common sunflower</name>
    <dbReference type="NCBI Taxonomy" id="4232"/>
    <lineage>
        <taxon>Eukaryota</taxon>
        <taxon>Viridiplantae</taxon>
        <taxon>Streptophyta</taxon>
        <taxon>Embryophyta</taxon>
        <taxon>Tracheophyta</taxon>
        <taxon>Spermatophyta</taxon>
        <taxon>Magnoliopsida</taxon>
        <taxon>eudicotyledons</taxon>
        <taxon>Gunneridae</taxon>
        <taxon>Pentapetalae</taxon>
        <taxon>asterids</taxon>
        <taxon>campanulids</taxon>
        <taxon>Asterales</taxon>
        <taxon>Asteraceae</taxon>
        <taxon>Asteroideae</taxon>
        <taxon>Heliantheae alliance</taxon>
        <taxon>Heliantheae</taxon>
        <taxon>Helianthus</taxon>
    </lineage>
</organism>
<name>A0A9K3J705_HELAN</name>
<accession>A0A9K3J705</accession>
<gene>
    <name evidence="1" type="ORF">HanXRQr2_Chr04g0159401</name>
</gene>
<comment type="caution">
    <text evidence="1">The sequence shown here is derived from an EMBL/GenBank/DDBJ whole genome shotgun (WGS) entry which is preliminary data.</text>
</comment>
<dbReference type="EMBL" id="MNCJ02000319">
    <property type="protein sequence ID" value="KAF5809624.1"/>
    <property type="molecule type" value="Genomic_DNA"/>
</dbReference>
<reference evidence="1" key="1">
    <citation type="journal article" date="2017" name="Nature">
        <title>The sunflower genome provides insights into oil metabolism, flowering and Asterid evolution.</title>
        <authorList>
            <person name="Badouin H."/>
            <person name="Gouzy J."/>
            <person name="Grassa C.J."/>
            <person name="Murat F."/>
            <person name="Staton S.E."/>
            <person name="Cottret L."/>
            <person name="Lelandais-Briere C."/>
            <person name="Owens G.L."/>
            <person name="Carrere S."/>
            <person name="Mayjonade B."/>
            <person name="Legrand L."/>
            <person name="Gill N."/>
            <person name="Kane N.C."/>
            <person name="Bowers J.E."/>
            <person name="Hubner S."/>
            <person name="Bellec A."/>
            <person name="Berard A."/>
            <person name="Berges H."/>
            <person name="Blanchet N."/>
            <person name="Boniface M.C."/>
            <person name="Brunel D."/>
            <person name="Catrice O."/>
            <person name="Chaidir N."/>
            <person name="Claudel C."/>
            <person name="Donnadieu C."/>
            <person name="Faraut T."/>
            <person name="Fievet G."/>
            <person name="Helmstetter N."/>
            <person name="King M."/>
            <person name="Knapp S.J."/>
            <person name="Lai Z."/>
            <person name="Le Paslier M.C."/>
            <person name="Lippi Y."/>
            <person name="Lorenzon L."/>
            <person name="Mandel J.R."/>
            <person name="Marage G."/>
            <person name="Marchand G."/>
            <person name="Marquand E."/>
            <person name="Bret-Mestries E."/>
            <person name="Morien E."/>
            <person name="Nambeesan S."/>
            <person name="Nguyen T."/>
            <person name="Pegot-Espagnet P."/>
            <person name="Pouilly N."/>
            <person name="Raftis F."/>
            <person name="Sallet E."/>
            <person name="Schiex T."/>
            <person name="Thomas J."/>
            <person name="Vandecasteele C."/>
            <person name="Vares D."/>
            <person name="Vear F."/>
            <person name="Vautrin S."/>
            <person name="Crespi M."/>
            <person name="Mangin B."/>
            <person name="Burke J.M."/>
            <person name="Salse J."/>
            <person name="Munos S."/>
            <person name="Vincourt P."/>
            <person name="Rieseberg L.H."/>
            <person name="Langlade N.B."/>
        </authorList>
    </citation>
    <scope>NUCLEOTIDE SEQUENCE</scope>
    <source>
        <tissue evidence="1">Leaves</tissue>
    </source>
</reference>
<dbReference type="AlphaFoldDB" id="A0A9K3J705"/>
<evidence type="ECO:0000313" key="2">
    <source>
        <dbReference type="Proteomes" id="UP000215914"/>
    </source>
</evidence>
<keyword evidence="2" id="KW-1185">Reference proteome</keyword>
<reference evidence="1" key="2">
    <citation type="submission" date="2020-06" db="EMBL/GenBank/DDBJ databases">
        <title>Helianthus annuus Genome sequencing and assembly Release 2.</title>
        <authorList>
            <person name="Gouzy J."/>
            <person name="Langlade N."/>
            <person name="Munos S."/>
        </authorList>
    </citation>
    <scope>NUCLEOTIDE SEQUENCE</scope>
    <source>
        <tissue evidence="1">Leaves</tissue>
    </source>
</reference>
<dbReference type="Gramene" id="mRNA:HanXRQr2_Chr04g0159401">
    <property type="protein sequence ID" value="CDS:HanXRQr2_Chr04g0159401.1"/>
    <property type="gene ID" value="HanXRQr2_Chr04g0159401"/>
</dbReference>
<protein>
    <submittedName>
        <fullName evidence="1">Uncharacterized protein</fullName>
    </submittedName>
</protein>
<dbReference type="Proteomes" id="UP000215914">
    <property type="component" value="Unassembled WGS sequence"/>
</dbReference>
<proteinExistence type="predicted"/>
<evidence type="ECO:0000313" key="1">
    <source>
        <dbReference type="EMBL" id="KAF5809624.1"/>
    </source>
</evidence>
<sequence length="83" mass="9407">MDDGSVVISVPYPLVHGKPDNFVYVNETIFCPITIENTTRDVLMLWSVMVYDSKPKNSFTLSLMKPLTPDSDADYVNSFLILF</sequence>